<evidence type="ECO:0000313" key="2">
    <source>
        <dbReference type="Proteomes" id="UP000478505"/>
    </source>
</evidence>
<proteinExistence type="predicted"/>
<protein>
    <recommendedName>
        <fullName evidence="3">Lipoprotein</fullName>
    </recommendedName>
</protein>
<keyword evidence="2" id="KW-1185">Reference proteome</keyword>
<reference evidence="1 2" key="1">
    <citation type="submission" date="2020-02" db="EMBL/GenBank/DDBJ databases">
        <title>Flavobacteriaceae Psychroflexus bacterium YR1-1, complete genome.</title>
        <authorList>
            <person name="Li Y."/>
            <person name="Wu S."/>
        </authorList>
    </citation>
    <scope>NUCLEOTIDE SEQUENCE [LARGE SCALE GENOMIC DNA]</scope>
    <source>
        <strain evidence="1 2">YR1-1</strain>
    </source>
</reference>
<dbReference type="Proteomes" id="UP000478505">
    <property type="component" value="Unassembled WGS sequence"/>
</dbReference>
<comment type="caution">
    <text evidence="1">The sequence shown here is derived from an EMBL/GenBank/DDBJ whole genome shotgun (WGS) entry which is preliminary data.</text>
</comment>
<dbReference type="AlphaFoldDB" id="A0A6B3R9K3"/>
<name>A0A6B3R9K3_9FLAO</name>
<sequence length="394" mass="45943">MKHIVLLLSILGVMSCHSVKKTQRAMNSGNYTEAINGSIEQLQKNKSSKKSAFYAEVLKKSFQAYREQTLKTIDFLERETLKDNSKAVYESYVRLQNIQNRIKPLLPLENENGEVIAFNFYDFTDNILAGKENYANYLYLKASNLLNSNDKINSRLAYNDLIELNKLAPGYKDTSSLLKEAYLKGIDLIYVALFNDTEQVIPKEVEERLLNFTTFNLDDFWTEFHIDRREAVSYDYAVEIYFTSIQFSPERLLERQIPLEREIVEGWRYKKDRSGNYILDDKGNKIKEDVRVKANGILYETLQSKEVKVIAEVEYFDLNADQKINAYPLESTYVFENRFADFEGDSRILNRDEAFLLRGRPVKYPSDQTMLIDASDEIKDKLKSILKRQQQQAN</sequence>
<evidence type="ECO:0000313" key="1">
    <source>
        <dbReference type="EMBL" id="NEV94244.1"/>
    </source>
</evidence>
<organism evidence="1 2">
    <name type="scientific">Psychroflexus aurantiacus</name>
    <dbReference type="NCBI Taxonomy" id="2709310"/>
    <lineage>
        <taxon>Bacteria</taxon>
        <taxon>Pseudomonadati</taxon>
        <taxon>Bacteroidota</taxon>
        <taxon>Flavobacteriia</taxon>
        <taxon>Flavobacteriales</taxon>
        <taxon>Flavobacteriaceae</taxon>
        <taxon>Psychroflexus</taxon>
    </lineage>
</organism>
<dbReference type="RefSeq" id="WP_164004964.1">
    <property type="nucleotide sequence ID" value="NZ_JAAIKD010000004.1"/>
</dbReference>
<gene>
    <name evidence="1" type="ORF">G3567_08825</name>
</gene>
<accession>A0A6B3R9K3</accession>
<dbReference type="PROSITE" id="PS51257">
    <property type="entry name" value="PROKAR_LIPOPROTEIN"/>
    <property type="match status" value="1"/>
</dbReference>
<evidence type="ECO:0008006" key="3">
    <source>
        <dbReference type="Google" id="ProtNLM"/>
    </source>
</evidence>
<dbReference type="EMBL" id="JAAIKD010000004">
    <property type="protein sequence ID" value="NEV94244.1"/>
    <property type="molecule type" value="Genomic_DNA"/>
</dbReference>